<dbReference type="EMBL" id="BJUY01000023">
    <property type="protein sequence ID" value="GEK91945.1"/>
    <property type="molecule type" value="Genomic_DNA"/>
</dbReference>
<reference evidence="1 2" key="1">
    <citation type="submission" date="2019-07" db="EMBL/GenBank/DDBJ databases">
        <title>Whole genome shotgun sequence of Alkalibacterium kapii NBRC 103247.</title>
        <authorList>
            <person name="Hosoyama A."/>
            <person name="Uohara A."/>
            <person name="Ohji S."/>
            <person name="Ichikawa N."/>
        </authorList>
    </citation>
    <scope>NUCLEOTIDE SEQUENCE [LARGE SCALE GENOMIC DNA]</scope>
    <source>
        <strain evidence="1 2">NBRC 103247</strain>
    </source>
</reference>
<accession>A0A511AUS3</accession>
<sequence length="69" mass="8332">MTKIRKRFKYLEDKKRSATFRLRFFCVQIGCLKREINMQPMLSYIEEGFMSTKTLLTEMTVFLTLNIKN</sequence>
<organism evidence="1 2">
    <name type="scientific">Alkalibacterium kapii</name>
    <dbReference type="NCBI Taxonomy" id="426704"/>
    <lineage>
        <taxon>Bacteria</taxon>
        <taxon>Bacillati</taxon>
        <taxon>Bacillota</taxon>
        <taxon>Bacilli</taxon>
        <taxon>Lactobacillales</taxon>
        <taxon>Carnobacteriaceae</taxon>
        <taxon>Alkalibacterium</taxon>
    </lineage>
</organism>
<keyword evidence="2" id="KW-1185">Reference proteome</keyword>
<name>A0A511AUS3_9LACT</name>
<evidence type="ECO:0000313" key="2">
    <source>
        <dbReference type="Proteomes" id="UP000321662"/>
    </source>
</evidence>
<proteinExistence type="predicted"/>
<dbReference type="Proteomes" id="UP000321662">
    <property type="component" value="Unassembled WGS sequence"/>
</dbReference>
<comment type="caution">
    <text evidence="1">The sequence shown here is derived from an EMBL/GenBank/DDBJ whole genome shotgun (WGS) entry which is preliminary data.</text>
</comment>
<protein>
    <submittedName>
        <fullName evidence="1">Uncharacterized protein</fullName>
    </submittedName>
</protein>
<evidence type="ECO:0000313" key="1">
    <source>
        <dbReference type="EMBL" id="GEK91945.1"/>
    </source>
</evidence>
<gene>
    <name evidence="1" type="ORF">AKA01nite_15670</name>
</gene>
<dbReference type="AlphaFoldDB" id="A0A511AUS3"/>